<keyword evidence="1" id="KW-0472">Membrane</keyword>
<reference evidence="2 3" key="1">
    <citation type="submission" date="2020-08" db="EMBL/GenBank/DDBJ databases">
        <title>The genome sequence of type strain Novosphingobium piscinae KCTC 42194.</title>
        <authorList>
            <person name="Liu Y."/>
        </authorList>
    </citation>
    <scope>NUCLEOTIDE SEQUENCE [LARGE SCALE GENOMIC DNA]</scope>
    <source>
        <strain evidence="2 3">KCTC 42194</strain>
    </source>
</reference>
<keyword evidence="1" id="KW-0812">Transmembrane</keyword>
<evidence type="ECO:0000313" key="3">
    <source>
        <dbReference type="Proteomes" id="UP000551327"/>
    </source>
</evidence>
<proteinExistence type="predicted"/>
<dbReference type="AlphaFoldDB" id="A0A7X1FWH7"/>
<keyword evidence="1" id="KW-1133">Transmembrane helix</keyword>
<accession>A0A7X1FWH7</accession>
<dbReference type="RefSeq" id="WP_185678021.1">
    <property type="nucleotide sequence ID" value="NZ_JACLAX010000002.1"/>
</dbReference>
<keyword evidence="3" id="KW-1185">Reference proteome</keyword>
<dbReference type="EMBL" id="JACLAX010000002">
    <property type="protein sequence ID" value="MBC2668139.1"/>
    <property type="molecule type" value="Genomic_DNA"/>
</dbReference>
<evidence type="ECO:0000256" key="1">
    <source>
        <dbReference type="SAM" id="Phobius"/>
    </source>
</evidence>
<organism evidence="2 3">
    <name type="scientific">Novosphingobium piscinae</name>
    <dbReference type="NCBI Taxonomy" id="1507448"/>
    <lineage>
        <taxon>Bacteria</taxon>
        <taxon>Pseudomonadati</taxon>
        <taxon>Pseudomonadota</taxon>
        <taxon>Alphaproteobacteria</taxon>
        <taxon>Sphingomonadales</taxon>
        <taxon>Sphingomonadaceae</taxon>
        <taxon>Novosphingobium</taxon>
    </lineage>
</organism>
<sequence>MLAGFAAVLLGAILRRKWTYVVVLPLVLYETVNPYRFGFHSWVRDQLIGVHPQPGAKEVLQSKIMYAGSMLGVALLLLLLPYLARAGNGRRLLAMGTLLALGVLALELVSPHRIDRILGHFVGSFTVAAIAYFVASLMMATGMLLDHRR</sequence>
<name>A0A7X1FWH7_9SPHN</name>
<comment type="caution">
    <text evidence="2">The sequence shown here is derived from an EMBL/GenBank/DDBJ whole genome shotgun (WGS) entry which is preliminary data.</text>
</comment>
<gene>
    <name evidence="2" type="ORF">H7F53_03145</name>
</gene>
<feature type="transmembrane region" description="Helical" evidence="1">
    <location>
        <begin position="121"/>
        <end position="145"/>
    </location>
</feature>
<feature type="transmembrane region" description="Helical" evidence="1">
    <location>
        <begin position="91"/>
        <end position="109"/>
    </location>
</feature>
<feature type="transmembrane region" description="Helical" evidence="1">
    <location>
        <begin position="64"/>
        <end position="84"/>
    </location>
</feature>
<protein>
    <submittedName>
        <fullName evidence="2">Uncharacterized protein</fullName>
    </submittedName>
</protein>
<dbReference type="Proteomes" id="UP000551327">
    <property type="component" value="Unassembled WGS sequence"/>
</dbReference>
<evidence type="ECO:0000313" key="2">
    <source>
        <dbReference type="EMBL" id="MBC2668139.1"/>
    </source>
</evidence>